<organism evidence="1">
    <name type="scientific">Anguilla anguilla</name>
    <name type="common">European freshwater eel</name>
    <name type="synonym">Muraena anguilla</name>
    <dbReference type="NCBI Taxonomy" id="7936"/>
    <lineage>
        <taxon>Eukaryota</taxon>
        <taxon>Metazoa</taxon>
        <taxon>Chordata</taxon>
        <taxon>Craniata</taxon>
        <taxon>Vertebrata</taxon>
        <taxon>Euteleostomi</taxon>
        <taxon>Actinopterygii</taxon>
        <taxon>Neopterygii</taxon>
        <taxon>Teleostei</taxon>
        <taxon>Anguilliformes</taxon>
        <taxon>Anguillidae</taxon>
        <taxon>Anguilla</taxon>
    </lineage>
</organism>
<reference evidence="1" key="1">
    <citation type="submission" date="2014-11" db="EMBL/GenBank/DDBJ databases">
        <authorList>
            <person name="Amaro Gonzalez C."/>
        </authorList>
    </citation>
    <scope>NUCLEOTIDE SEQUENCE</scope>
</reference>
<name>A0A0E9SFR1_ANGAN</name>
<sequence length="31" mass="3648">MYIMSVNLVSESGLTLIKWVNAMYFFLFKVC</sequence>
<dbReference type="AlphaFoldDB" id="A0A0E9SFR1"/>
<protein>
    <submittedName>
        <fullName evidence="1">Uncharacterized protein</fullName>
    </submittedName>
</protein>
<reference evidence="1" key="2">
    <citation type="journal article" date="2015" name="Fish Shellfish Immunol.">
        <title>Early steps in the European eel (Anguilla anguilla)-Vibrio vulnificus interaction in the gills: Role of the RtxA13 toxin.</title>
        <authorList>
            <person name="Callol A."/>
            <person name="Pajuelo D."/>
            <person name="Ebbesson L."/>
            <person name="Teles M."/>
            <person name="MacKenzie S."/>
            <person name="Amaro C."/>
        </authorList>
    </citation>
    <scope>NUCLEOTIDE SEQUENCE</scope>
</reference>
<evidence type="ECO:0000313" key="1">
    <source>
        <dbReference type="EMBL" id="JAH40087.1"/>
    </source>
</evidence>
<proteinExistence type="predicted"/>
<accession>A0A0E9SFR1</accession>
<dbReference type="EMBL" id="GBXM01068490">
    <property type="protein sequence ID" value="JAH40087.1"/>
    <property type="molecule type" value="Transcribed_RNA"/>
</dbReference>